<dbReference type="AlphaFoldDB" id="A0A6M3LBD5"/>
<dbReference type="SUPFAM" id="SSF56563">
    <property type="entry name" value="Major capsid protein gp5"/>
    <property type="match status" value="1"/>
</dbReference>
<proteinExistence type="predicted"/>
<sequence>MALTWQPTDAKTGELIPEIWSTRIINHVRSNLICANVVDTTWKKEMSKGDILMIPLLKALSTGAVDTSNRESVNNENTTVTDTSDTITVDTWTEAVVMLDDSTVRQTHLPSLLAKLADNAAYALEKAIDTAVNAHFSSLTSTWAGADGQTFTDDLMINLMEGLDEADVPRENRSLVIDPSVIADIYRIDKFVHLNYQTTAVIPSGNIGQIYGVPVYVTNNLTATTTGNYGALLHKEAIALVMQEEFKVEKWRVPAAASDAIAVRCLYGEEVLRSTFGAYFYTRKK</sequence>
<evidence type="ECO:0000313" key="1">
    <source>
        <dbReference type="EMBL" id="QJA91803.1"/>
    </source>
</evidence>
<reference evidence="1" key="1">
    <citation type="submission" date="2020-03" db="EMBL/GenBank/DDBJ databases">
        <title>The deep terrestrial virosphere.</title>
        <authorList>
            <person name="Holmfeldt K."/>
            <person name="Nilsson E."/>
            <person name="Simone D."/>
            <person name="Lopez-Fernandez M."/>
            <person name="Wu X."/>
            <person name="de Brujin I."/>
            <person name="Lundin D."/>
            <person name="Andersson A."/>
            <person name="Bertilsson S."/>
            <person name="Dopson M."/>
        </authorList>
    </citation>
    <scope>NUCLEOTIDE SEQUENCE</scope>
    <source>
        <strain evidence="1">MM415B03253</strain>
    </source>
</reference>
<organism evidence="1">
    <name type="scientific">viral metagenome</name>
    <dbReference type="NCBI Taxonomy" id="1070528"/>
    <lineage>
        <taxon>unclassified sequences</taxon>
        <taxon>metagenomes</taxon>
        <taxon>organismal metagenomes</taxon>
    </lineage>
</organism>
<accession>A0A6M3LBD5</accession>
<name>A0A6M3LBD5_9ZZZZ</name>
<gene>
    <name evidence="1" type="ORF">MM415B03253_0010</name>
</gene>
<dbReference type="Pfam" id="PF25209">
    <property type="entry name" value="Phage_capsid_4"/>
    <property type="match status" value="1"/>
</dbReference>
<protein>
    <submittedName>
        <fullName evidence="1">Putative capsid protein</fullName>
    </submittedName>
</protein>
<dbReference type="EMBL" id="MT143014">
    <property type="protein sequence ID" value="QJA91803.1"/>
    <property type="molecule type" value="Genomic_DNA"/>
</dbReference>